<evidence type="ECO:0000313" key="1">
    <source>
        <dbReference type="EMBL" id="REH27702.1"/>
    </source>
</evidence>
<gene>
    <name evidence="1" type="ORF">BCF44_1285</name>
</gene>
<dbReference type="EMBL" id="QUNO01000028">
    <property type="protein sequence ID" value="REH27702.1"/>
    <property type="molecule type" value="Genomic_DNA"/>
</dbReference>
<proteinExistence type="predicted"/>
<organism evidence="1 2">
    <name type="scientific">Kutzneria buriramensis</name>
    <dbReference type="NCBI Taxonomy" id="1045776"/>
    <lineage>
        <taxon>Bacteria</taxon>
        <taxon>Bacillati</taxon>
        <taxon>Actinomycetota</taxon>
        <taxon>Actinomycetes</taxon>
        <taxon>Pseudonocardiales</taxon>
        <taxon>Pseudonocardiaceae</taxon>
        <taxon>Kutzneria</taxon>
    </lineage>
</organism>
<keyword evidence="2" id="KW-1185">Reference proteome</keyword>
<sequence length="182" mass="18708">MLSLINPVRIPRELSVKVSRTRIPAALLTALTLAAAAGCSSASPSPSVSPSAGDGAGGQASADQQAAAAITVRELHDLGANNYTDLCAIVAPGSSILADGIDGCTMRIQVAMSVGQQAGTDDFLSRASELTVNASKVIVNGDSATVPKAAMLYQGQPVTQFEGMHDGRLIRKNGQWYIVTGR</sequence>
<dbReference type="AlphaFoldDB" id="A0A3E0GUD8"/>
<reference evidence="1 2" key="1">
    <citation type="submission" date="2018-08" db="EMBL/GenBank/DDBJ databases">
        <title>Genomic Encyclopedia of Archaeal and Bacterial Type Strains, Phase II (KMG-II): from individual species to whole genera.</title>
        <authorList>
            <person name="Goeker M."/>
        </authorList>
    </citation>
    <scope>NUCLEOTIDE SEQUENCE [LARGE SCALE GENOMIC DNA]</scope>
    <source>
        <strain evidence="1 2">DSM 45791</strain>
    </source>
</reference>
<dbReference type="Proteomes" id="UP000256269">
    <property type="component" value="Unassembled WGS sequence"/>
</dbReference>
<comment type="caution">
    <text evidence="1">The sequence shown here is derived from an EMBL/GenBank/DDBJ whole genome shotgun (WGS) entry which is preliminary data.</text>
</comment>
<protein>
    <submittedName>
        <fullName evidence="1">Uncharacterized protein</fullName>
    </submittedName>
</protein>
<accession>A0A3E0GUD8</accession>
<name>A0A3E0GUD8_9PSEU</name>
<evidence type="ECO:0000313" key="2">
    <source>
        <dbReference type="Proteomes" id="UP000256269"/>
    </source>
</evidence>